<evidence type="ECO:0000313" key="4">
    <source>
        <dbReference type="EMBL" id="TXF91056.1"/>
    </source>
</evidence>
<dbReference type="InterPro" id="IPR046342">
    <property type="entry name" value="CBS_dom_sf"/>
</dbReference>
<dbReference type="InterPro" id="IPR051257">
    <property type="entry name" value="Diverse_CBS-Domain"/>
</dbReference>
<dbReference type="AlphaFoldDB" id="A0A5C7G097"/>
<feature type="domain" description="CBS" evidence="3">
    <location>
        <begin position="64"/>
        <end position="120"/>
    </location>
</feature>
<dbReference type="SMART" id="SM00116">
    <property type="entry name" value="CBS"/>
    <property type="match status" value="2"/>
</dbReference>
<dbReference type="OrthoDB" id="1119899at2"/>
<gene>
    <name evidence="4" type="ORF">FUA23_04310</name>
</gene>
<feature type="domain" description="CBS" evidence="3">
    <location>
        <begin position="1"/>
        <end position="57"/>
    </location>
</feature>
<dbReference type="PANTHER" id="PTHR43080:SF29">
    <property type="entry name" value="OS02G0818000 PROTEIN"/>
    <property type="match status" value="1"/>
</dbReference>
<dbReference type="Proteomes" id="UP000321907">
    <property type="component" value="Unassembled WGS sequence"/>
</dbReference>
<dbReference type="EMBL" id="VOXD01000004">
    <property type="protein sequence ID" value="TXF91056.1"/>
    <property type="molecule type" value="Genomic_DNA"/>
</dbReference>
<dbReference type="PANTHER" id="PTHR43080">
    <property type="entry name" value="CBS DOMAIN-CONTAINING PROTEIN CBSX3, MITOCHONDRIAL"/>
    <property type="match status" value="1"/>
</dbReference>
<evidence type="ECO:0000256" key="1">
    <source>
        <dbReference type="ARBA" id="ARBA00023122"/>
    </source>
</evidence>
<dbReference type="Gene3D" id="3.10.580.10">
    <property type="entry name" value="CBS-domain"/>
    <property type="match status" value="2"/>
</dbReference>
<accession>A0A5C7G097</accession>
<name>A0A5C7G097_9BACT</name>
<evidence type="ECO:0000256" key="2">
    <source>
        <dbReference type="PROSITE-ProRule" id="PRU00703"/>
    </source>
</evidence>
<evidence type="ECO:0000259" key="3">
    <source>
        <dbReference type="PROSITE" id="PS51371"/>
    </source>
</evidence>
<keyword evidence="5" id="KW-1185">Reference proteome</keyword>
<reference evidence="4 5" key="1">
    <citation type="submission" date="2019-08" db="EMBL/GenBank/DDBJ databases">
        <title>Lewinella sp. strain SSH13 Genome sequencing and assembly.</title>
        <authorList>
            <person name="Kim I."/>
        </authorList>
    </citation>
    <scope>NUCLEOTIDE SEQUENCE [LARGE SCALE GENOMIC DNA]</scope>
    <source>
        <strain evidence="4 5">SSH13</strain>
    </source>
</reference>
<dbReference type="PROSITE" id="PS51371">
    <property type="entry name" value="CBS"/>
    <property type="match status" value="2"/>
</dbReference>
<organism evidence="4 5">
    <name type="scientific">Neolewinella aurantiaca</name>
    <dbReference type="NCBI Taxonomy" id="2602767"/>
    <lineage>
        <taxon>Bacteria</taxon>
        <taxon>Pseudomonadati</taxon>
        <taxon>Bacteroidota</taxon>
        <taxon>Saprospiria</taxon>
        <taxon>Saprospirales</taxon>
        <taxon>Lewinellaceae</taxon>
        <taxon>Neolewinella</taxon>
    </lineage>
</organism>
<dbReference type="SUPFAM" id="SSF54631">
    <property type="entry name" value="CBS-domain pair"/>
    <property type="match status" value="1"/>
</dbReference>
<protein>
    <submittedName>
        <fullName evidence="4">CBS domain-containing protein</fullName>
    </submittedName>
</protein>
<evidence type="ECO:0000313" key="5">
    <source>
        <dbReference type="Proteomes" id="UP000321907"/>
    </source>
</evidence>
<sequence length="124" mass="13572">MTTDVVTVSEHTPVAVALGLFKKHNIHHLPVLSPEKALIGIVSPADFLKLPDNGAGMHLVKEIMTSHVAKLEPTDTVRTAANLFCMNKFHALPVIEDGKLAGILTTLDLVRLIDQEEIRLEDYA</sequence>
<keyword evidence="1 2" id="KW-0129">CBS domain</keyword>
<dbReference type="Pfam" id="PF00571">
    <property type="entry name" value="CBS"/>
    <property type="match status" value="2"/>
</dbReference>
<proteinExistence type="predicted"/>
<comment type="caution">
    <text evidence="4">The sequence shown here is derived from an EMBL/GenBank/DDBJ whole genome shotgun (WGS) entry which is preliminary data.</text>
</comment>
<dbReference type="InterPro" id="IPR000644">
    <property type="entry name" value="CBS_dom"/>
</dbReference>